<evidence type="ECO:0000313" key="11">
    <source>
        <dbReference type="Proteomes" id="UP000824243"/>
    </source>
</evidence>
<feature type="coiled-coil region" evidence="7">
    <location>
        <begin position="110"/>
        <end position="141"/>
    </location>
</feature>
<protein>
    <recommendedName>
        <fullName evidence="1">Stage 0 sporulation protein A homolog</fullName>
    </recommendedName>
</protein>
<dbReference type="GO" id="GO:0003700">
    <property type="term" value="F:DNA-binding transcription factor activity"/>
    <property type="evidence" value="ECO:0007669"/>
    <property type="project" value="InterPro"/>
</dbReference>
<dbReference type="PROSITE" id="PS00041">
    <property type="entry name" value="HTH_ARAC_FAMILY_1"/>
    <property type="match status" value="1"/>
</dbReference>
<dbReference type="InterPro" id="IPR018062">
    <property type="entry name" value="HTH_AraC-typ_CS"/>
</dbReference>
<dbReference type="Proteomes" id="UP000824243">
    <property type="component" value="Unassembled WGS sequence"/>
</dbReference>
<evidence type="ECO:0000256" key="2">
    <source>
        <dbReference type="ARBA" id="ARBA00023015"/>
    </source>
</evidence>
<feature type="modified residue" description="4-aspartylphosphate" evidence="6">
    <location>
        <position position="56"/>
    </location>
</feature>
<dbReference type="InterPro" id="IPR018060">
    <property type="entry name" value="HTH_AraC"/>
</dbReference>
<proteinExistence type="predicted"/>
<comment type="caution">
    <text evidence="10">The sequence shown here is derived from an EMBL/GenBank/DDBJ whole genome shotgun (WGS) entry which is preliminary data.</text>
</comment>
<comment type="function">
    <text evidence="5">May play the central regulatory role in sporulation. It may be an element of the effector pathway responsible for the activation of sporulation genes in response to nutritional stress. Spo0A may act in concert with spo0H (a sigma factor) to control the expression of some genes that are critical to the sporulation process.</text>
</comment>
<dbReference type="SUPFAM" id="SSF52172">
    <property type="entry name" value="CheY-like"/>
    <property type="match status" value="1"/>
</dbReference>
<dbReference type="SMART" id="SM00342">
    <property type="entry name" value="HTH_ARAC"/>
    <property type="match status" value="1"/>
</dbReference>
<reference evidence="10" key="2">
    <citation type="submission" date="2021-04" db="EMBL/GenBank/DDBJ databases">
        <authorList>
            <person name="Gilroy R."/>
        </authorList>
    </citation>
    <scope>NUCLEOTIDE SEQUENCE</scope>
    <source>
        <strain evidence="10">ChiSjej5B23-15282</strain>
    </source>
</reference>
<dbReference type="PRINTS" id="PR00032">
    <property type="entry name" value="HTHARAC"/>
</dbReference>
<dbReference type="PANTHER" id="PTHR43280:SF2">
    <property type="entry name" value="HTH-TYPE TRANSCRIPTIONAL REGULATOR EXSA"/>
    <property type="match status" value="1"/>
</dbReference>
<gene>
    <name evidence="10" type="ORF">H9981_01040</name>
</gene>
<dbReference type="SMART" id="SM00448">
    <property type="entry name" value="REC"/>
    <property type="match status" value="1"/>
</dbReference>
<name>A0A9D1VV48_9FIRM</name>
<dbReference type="InterPro" id="IPR009057">
    <property type="entry name" value="Homeodomain-like_sf"/>
</dbReference>
<dbReference type="AlphaFoldDB" id="A0A9D1VV48"/>
<dbReference type="CDD" id="cd17536">
    <property type="entry name" value="REC_YesN-like"/>
    <property type="match status" value="1"/>
</dbReference>
<dbReference type="InterPro" id="IPR020449">
    <property type="entry name" value="Tscrpt_reg_AraC-type_HTH"/>
</dbReference>
<evidence type="ECO:0000313" key="10">
    <source>
        <dbReference type="EMBL" id="HIX47600.1"/>
    </source>
</evidence>
<evidence type="ECO:0000256" key="1">
    <source>
        <dbReference type="ARBA" id="ARBA00018672"/>
    </source>
</evidence>
<sequence>MAYKVVIADDEPIVRKAMQALIDWEGMDCRLVRLAANGQEVMEELQNGKPDILILDIQMPGLTGIDLAKYVWENKLPCRVILLTAYADFSYAQQAIKYDVVDYVIKTGAFDDLVTAVEKAKAELRRAEEEHDLENQEALRENFFKSVFDGSLYQEEEIRARVRQAGISLEGGYLVTVVHFRPREDKQRDYEYSSLKNFFSMVFEHRLVYSLVISRDVMAVILDEIPEDYQKLMQGKCAEVAEMMDNFMKLYVYIGVSGRGEDILELKKRYQEAEYAEGASFFNEKSKINFYTGVMVQKSEDLVRIEKEMENLTHSLRKGSKADAFDAFASILECQEESGGPVSSIVETGLRIYAACRKLLAEHDQNIHDIVPCAGSISKRIYSCRHLNEYYEIMRTIIGSTADHVSVASSNKSRLIYECRQYIDEHYEENLTVSEISRHIGVSLSYLSRVFKASTGNTVINYINEKKIEKAKDYLANTDMKIYEIADKLGFENTTYFSYFFKKYTGMSPKDYKEN</sequence>
<evidence type="ECO:0000256" key="4">
    <source>
        <dbReference type="ARBA" id="ARBA00023163"/>
    </source>
</evidence>
<keyword evidence="6" id="KW-0597">Phosphoprotein</keyword>
<dbReference type="Pfam" id="PF00072">
    <property type="entry name" value="Response_reg"/>
    <property type="match status" value="1"/>
</dbReference>
<dbReference type="InterPro" id="IPR041522">
    <property type="entry name" value="CdaR_GGDEF"/>
</dbReference>
<evidence type="ECO:0000256" key="3">
    <source>
        <dbReference type="ARBA" id="ARBA00023125"/>
    </source>
</evidence>
<accession>A0A9D1VV48</accession>
<dbReference type="PANTHER" id="PTHR43280">
    <property type="entry name" value="ARAC-FAMILY TRANSCRIPTIONAL REGULATOR"/>
    <property type="match status" value="1"/>
</dbReference>
<evidence type="ECO:0000256" key="5">
    <source>
        <dbReference type="ARBA" id="ARBA00024867"/>
    </source>
</evidence>
<keyword evidence="2" id="KW-0805">Transcription regulation</keyword>
<dbReference type="GO" id="GO:0000160">
    <property type="term" value="P:phosphorelay signal transduction system"/>
    <property type="evidence" value="ECO:0007669"/>
    <property type="project" value="InterPro"/>
</dbReference>
<feature type="domain" description="HTH araC/xylS-type" evidence="8">
    <location>
        <begin position="417"/>
        <end position="515"/>
    </location>
</feature>
<dbReference type="Gene3D" id="1.10.10.60">
    <property type="entry name" value="Homeodomain-like"/>
    <property type="match status" value="2"/>
</dbReference>
<dbReference type="Pfam" id="PF17853">
    <property type="entry name" value="GGDEF_2"/>
    <property type="match status" value="1"/>
</dbReference>
<dbReference type="InterPro" id="IPR011006">
    <property type="entry name" value="CheY-like_superfamily"/>
</dbReference>
<dbReference type="EMBL" id="DXFA01000018">
    <property type="protein sequence ID" value="HIX47600.1"/>
    <property type="molecule type" value="Genomic_DNA"/>
</dbReference>
<keyword evidence="3" id="KW-0238">DNA-binding</keyword>
<dbReference type="PROSITE" id="PS50110">
    <property type="entry name" value="RESPONSE_REGULATORY"/>
    <property type="match status" value="1"/>
</dbReference>
<dbReference type="PROSITE" id="PS01124">
    <property type="entry name" value="HTH_ARAC_FAMILY_2"/>
    <property type="match status" value="1"/>
</dbReference>
<dbReference type="Gene3D" id="3.40.50.2300">
    <property type="match status" value="1"/>
</dbReference>
<reference evidence="10" key="1">
    <citation type="journal article" date="2021" name="PeerJ">
        <title>Extensive microbial diversity within the chicken gut microbiome revealed by metagenomics and culture.</title>
        <authorList>
            <person name="Gilroy R."/>
            <person name="Ravi A."/>
            <person name="Getino M."/>
            <person name="Pursley I."/>
            <person name="Horton D.L."/>
            <person name="Alikhan N.F."/>
            <person name="Baker D."/>
            <person name="Gharbi K."/>
            <person name="Hall N."/>
            <person name="Watson M."/>
            <person name="Adriaenssens E.M."/>
            <person name="Foster-Nyarko E."/>
            <person name="Jarju S."/>
            <person name="Secka A."/>
            <person name="Antonio M."/>
            <person name="Oren A."/>
            <person name="Chaudhuri R.R."/>
            <person name="La Ragione R."/>
            <person name="Hildebrand F."/>
            <person name="Pallen M.J."/>
        </authorList>
    </citation>
    <scope>NUCLEOTIDE SEQUENCE</scope>
    <source>
        <strain evidence="10">ChiSjej5B23-15282</strain>
    </source>
</reference>
<dbReference type="InterPro" id="IPR001789">
    <property type="entry name" value="Sig_transdc_resp-reg_receiver"/>
</dbReference>
<organism evidence="10 11">
    <name type="scientific">Candidatus Mediterraneibacter caccavium</name>
    <dbReference type="NCBI Taxonomy" id="2838661"/>
    <lineage>
        <taxon>Bacteria</taxon>
        <taxon>Bacillati</taxon>
        <taxon>Bacillota</taxon>
        <taxon>Clostridia</taxon>
        <taxon>Lachnospirales</taxon>
        <taxon>Lachnospiraceae</taxon>
        <taxon>Mediterraneibacter</taxon>
    </lineage>
</organism>
<evidence type="ECO:0000259" key="8">
    <source>
        <dbReference type="PROSITE" id="PS01124"/>
    </source>
</evidence>
<evidence type="ECO:0000259" key="9">
    <source>
        <dbReference type="PROSITE" id="PS50110"/>
    </source>
</evidence>
<dbReference type="GO" id="GO:0043565">
    <property type="term" value="F:sequence-specific DNA binding"/>
    <property type="evidence" value="ECO:0007669"/>
    <property type="project" value="InterPro"/>
</dbReference>
<dbReference type="SUPFAM" id="SSF46689">
    <property type="entry name" value="Homeodomain-like"/>
    <property type="match status" value="2"/>
</dbReference>
<evidence type="ECO:0000256" key="6">
    <source>
        <dbReference type="PROSITE-ProRule" id="PRU00169"/>
    </source>
</evidence>
<keyword evidence="4" id="KW-0804">Transcription</keyword>
<keyword evidence="7" id="KW-0175">Coiled coil</keyword>
<evidence type="ECO:0000256" key="7">
    <source>
        <dbReference type="SAM" id="Coils"/>
    </source>
</evidence>
<dbReference type="Pfam" id="PF12833">
    <property type="entry name" value="HTH_18"/>
    <property type="match status" value="1"/>
</dbReference>
<feature type="domain" description="Response regulatory" evidence="9">
    <location>
        <begin position="4"/>
        <end position="121"/>
    </location>
</feature>